<keyword evidence="4 7" id="KW-0812">Transmembrane</keyword>
<keyword evidence="6 7" id="KW-0472">Membrane</keyword>
<feature type="domain" description="Major facilitator superfamily (MFS) profile" evidence="8">
    <location>
        <begin position="29"/>
        <end position="477"/>
    </location>
</feature>
<feature type="transmembrane region" description="Helical" evidence="7">
    <location>
        <begin position="285"/>
        <end position="308"/>
    </location>
</feature>
<evidence type="ECO:0000256" key="2">
    <source>
        <dbReference type="ARBA" id="ARBA00022448"/>
    </source>
</evidence>
<feature type="transmembrane region" description="Helical" evidence="7">
    <location>
        <begin position="421"/>
        <end position="444"/>
    </location>
</feature>
<accession>A0A7X0C016</accession>
<sequence>MRPSSHPASHPGRHPAHEAPPNAPLRWWALGVLSLAQFMVILDVTVVNIALPVIADQLGLGRATLTWVVTAYTLCFGGLMLLGGRLADALGRRRVFLAGLAIFTLASLASGLAASASILIAARAAQGIGAALLSPAALSIVTTTFHGADRNRALGVWAALGGAGAAIGVLFGGVFTAGPGWEWAFFINVPVGVLVAIALPMLVDAGRSATRAPRVDVPGAVVVTGAVGSLIYGLVRAGDTGFTDPVTLLAFTAGITLLVVFVAVERAVTAPLIRVAMLMRRPVAAGNLVMLGASGLLLADFFLASQYLQHVLGLSPLTTGLLFLPVALTIGLGTHAGVHIVGRLGGRPAAVAGFLLAGAGALLLAQVPATGNAWVHVLPGFAVAGLGLGATFVTATTTAMAHVDAEEAGMASGLINTGHELGATLGVALVSSIAASSLSAASAAPDPVGGFGAAFTAAAVVAVVLAALSGWLVPPGRPPVGDRPVFAH</sequence>
<protein>
    <submittedName>
        <fullName evidence="9">EmrB/QacA subfamily drug resistance transporter</fullName>
    </submittedName>
</protein>
<evidence type="ECO:0000313" key="9">
    <source>
        <dbReference type="EMBL" id="MBB6345868.1"/>
    </source>
</evidence>
<dbReference type="EMBL" id="JACHJB010000001">
    <property type="protein sequence ID" value="MBB6345868.1"/>
    <property type="molecule type" value="Genomic_DNA"/>
</dbReference>
<name>A0A7X0C016_9ACTN</name>
<dbReference type="InterPro" id="IPR036259">
    <property type="entry name" value="MFS_trans_sf"/>
</dbReference>
<dbReference type="Gene3D" id="1.20.1720.10">
    <property type="entry name" value="Multidrug resistance protein D"/>
    <property type="match status" value="1"/>
</dbReference>
<evidence type="ECO:0000256" key="7">
    <source>
        <dbReference type="SAM" id="Phobius"/>
    </source>
</evidence>
<evidence type="ECO:0000256" key="5">
    <source>
        <dbReference type="ARBA" id="ARBA00022989"/>
    </source>
</evidence>
<feature type="transmembrane region" description="Helical" evidence="7">
    <location>
        <begin position="373"/>
        <end position="400"/>
    </location>
</feature>
<feature type="transmembrane region" description="Helical" evidence="7">
    <location>
        <begin position="246"/>
        <end position="264"/>
    </location>
</feature>
<dbReference type="InterPro" id="IPR011701">
    <property type="entry name" value="MFS"/>
</dbReference>
<dbReference type="GO" id="GO:0022857">
    <property type="term" value="F:transmembrane transporter activity"/>
    <property type="evidence" value="ECO:0007669"/>
    <property type="project" value="InterPro"/>
</dbReference>
<dbReference type="Pfam" id="PF07690">
    <property type="entry name" value="MFS_1"/>
    <property type="match status" value="1"/>
</dbReference>
<keyword evidence="10" id="KW-1185">Reference proteome</keyword>
<dbReference type="CDD" id="cd17321">
    <property type="entry name" value="MFS_MMR_MDR_like"/>
    <property type="match status" value="1"/>
</dbReference>
<feature type="transmembrane region" description="Helical" evidence="7">
    <location>
        <begin position="27"/>
        <end position="51"/>
    </location>
</feature>
<evidence type="ECO:0000256" key="3">
    <source>
        <dbReference type="ARBA" id="ARBA00022475"/>
    </source>
</evidence>
<feature type="transmembrane region" description="Helical" evidence="7">
    <location>
        <begin position="349"/>
        <end position="367"/>
    </location>
</feature>
<feature type="transmembrane region" description="Helical" evidence="7">
    <location>
        <begin position="95"/>
        <end position="122"/>
    </location>
</feature>
<dbReference type="SUPFAM" id="SSF103473">
    <property type="entry name" value="MFS general substrate transporter"/>
    <property type="match status" value="1"/>
</dbReference>
<feature type="transmembrane region" description="Helical" evidence="7">
    <location>
        <begin position="63"/>
        <end position="83"/>
    </location>
</feature>
<feature type="transmembrane region" description="Helical" evidence="7">
    <location>
        <begin position="320"/>
        <end position="342"/>
    </location>
</feature>
<dbReference type="AlphaFoldDB" id="A0A7X0C016"/>
<evidence type="ECO:0000313" key="10">
    <source>
        <dbReference type="Proteomes" id="UP000583800"/>
    </source>
</evidence>
<dbReference type="GO" id="GO:0005886">
    <property type="term" value="C:plasma membrane"/>
    <property type="evidence" value="ECO:0007669"/>
    <property type="project" value="UniProtKB-SubCell"/>
</dbReference>
<evidence type="ECO:0000259" key="8">
    <source>
        <dbReference type="PROSITE" id="PS50850"/>
    </source>
</evidence>
<organism evidence="9 10">
    <name type="scientific">Nonomuraea muscovyensis</name>
    <dbReference type="NCBI Taxonomy" id="1124761"/>
    <lineage>
        <taxon>Bacteria</taxon>
        <taxon>Bacillati</taxon>
        <taxon>Actinomycetota</taxon>
        <taxon>Actinomycetes</taxon>
        <taxon>Streptosporangiales</taxon>
        <taxon>Streptosporangiaceae</taxon>
        <taxon>Nonomuraea</taxon>
    </lineage>
</organism>
<proteinExistence type="predicted"/>
<keyword evidence="3" id="KW-1003">Cell membrane</keyword>
<dbReference type="InterPro" id="IPR005829">
    <property type="entry name" value="Sugar_transporter_CS"/>
</dbReference>
<dbReference type="PRINTS" id="PR01036">
    <property type="entry name" value="TCRTETB"/>
</dbReference>
<feature type="transmembrane region" description="Helical" evidence="7">
    <location>
        <begin position="154"/>
        <end position="177"/>
    </location>
</feature>
<comment type="caution">
    <text evidence="9">The sequence shown here is derived from an EMBL/GenBank/DDBJ whole genome shotgun (WGS) entry which is preliminary data.</text>
</comment>
<gene>
    <name evidence="9" type="ORF">FHU36_002377</name>
</gene>
<feature type="transmembrane region" description="Helical" evidence="7">
    <location>
        <begin position="450"/>
        <end position="473"/>
    </location>
</feature>
<dbReference type="InterPro" id="IPR020846">
    <property type="entry name" value="MFS_dom"/>
</dbReference>
<evidence type="ECO:0000256" key="4">
    <source>
        <dbReference type="ARBA" id="ARBA00022692"/>
    </source>
</evidence>
<dbReference type="RefSeq" id="WP_185083748.1">
    <property type="nucleotide sequence ID" value="NZ_JACHJB010000001.1"/>
</dbReference>
<comment type="subcellular location">
    <subcellularLocation>
        <location evidence="1">Cell membrane</location>
        <topology evidence="1">Multi-pass membrane protein</topology>
    </subcellularLocation>
</comment>
<dbReference type="PANTHER" id="PTHR42718:SF46">
    <property type="entry name" value="BLR6921 PROTEIN"/>
    <property type="match status" value="1"/>
</dbReference>
<dbReference type="PROSITE" id="PS50850">
    <property type="entry name" value="MFS"/>
    <property type="match status" value="1"/>
</dbReference>
<feature type="transmembrane region" description="Helical" evidence="7">
    <location>
        <begin position="183"/>
        <end position="203"/>
    </location>
</feature>
<keyword evidence="5 7" id="KW-1133">Transmembrane helix</keyword>
<feature type="transmembrane region" description="Helical" evidence="7">
    <location>
        <begin position="128"/>
        <end position="147"/>
    </location>
</feature>
<dbReference type="Gene3D" id="1.20.1250.20">
    <property type="entry name" value="MFS general substrate transporter like domains"/>
    <property type="match status" value="1"/>
</dbReference>
<dbReference type="PANTHER" id="PTHR42718">
    <property type="entry name" value="MAJOR FACILITATOR SUPERFAMILY MULTIDRUG TRANSPORTER MFSC"/>
    <property type="match status" value="1"/>
</dbReference>
<evidence type="ECO:0000256" key="1">
    <source>
        <dbReference type="ARBA" id="ARBA00004651"/>
    </source>
</evidence>
<dbReference type="Proteomes" id="UP000583800">
    <property type="component" value="Unassembled WGS sequence"/>
</dbReference>
<reference evidence="9 10" key="1">
    <citation type="submission" date="2020-08" db="EMBL/GenBank/DDBJ databases">
        <title>Sequencing the genomes of 1000 actinobacteria strains.</title>
        <authorList>
            <person name="Klenk H.-P."/>
        </authorList>
    </citation>
    <scope>NUCLEOTIDE SEQUENCE [LARGE SCALE GENOMIC DNA]</scope>
    <source>
        <strain evidence="9 10">DSM 45913</strain>
    </source>
</reference>
<evidence type="ECO:0000256" key="6">
    <source>
        <dbReference type="ARBA" id="ARBA00023136"/>
    </source>
</evidence>
<keyword evidence="2" id="KW-0813">Transport</keyword>
<feature type="transmembrane region" description="Helical" evidence="7">
    <location>
        <begin position="215"/>
        <end position="234"/>
    </location>
</feature>
<dbReference type="PROSITE" id="PS00216">
    <property type="entry name" value="SUGAR_TRANSPORT_1"/>
    <property type="match status" value="1"/>
</dbReference>